<dbReference type="PANTHER" id="PTHR43792">
    <property type="entry name" value="GNAT FAMILY, PUTATIVE (AFU_ORTHOLOGUE AFUA_3G00765)-RELATED-RELATED"/>
    <property type="match status" value="1"/>
</dbReference>
<gene>
    <name evidence="2" type="ORF">LNP07_02460</name>
</gene>
<protein>
    <submittedName>
        <fullName evidence="2">GNAT family N-acetyltransferase</fullName>
    </submittedName>
</protein>
<keyword evidence="3" id="KW-1185">Reference proteome</keyword>
<organism evidence="2 3">
    <name type="scientific">Apilactobacillus xinyiensis</name>
    <dbReference type="NCBI Taxonomy" id="2841032"/>
    <lineage>
        <taxon>Bacteria</taxon>
        <taxon>Bacillati</taxon>
        <taxon>Bacillota</taxon>
        <taxon>Bacilli</taxon>
        <taxon>Lactobacillales</taxon>
        <taxon>Lactobacillaceae</taxon>
        <taxon>Apilactobacillus</taxon>
    </lineage>
</organism>
<dbReference type="InterPro" id="IPR051531">
    <property type="entry name" value="N-acetyltransferase"/>
</dbReference>
<dbReference type="Gene3D" id="3.40.630.30">
    <property type="match status" value="1"/>
</dbReference>
<feature type="domain" description="N-acetyltransferase" evidence="1">
    <location>
        <begin position="12"/>
        <end position="149"/>
    </location>
</feature>
<dbReference type="InterPro" id="IPR016181">
    <property type="entry name" value="Acyl_CoA_acyltransferase"/>
</dbReference>
<evidence type="ECO:0000313" key="3">
    <source>
        <dbReference type="Proteomes" id="UP001522905"/>
    </source>
</evidence>
<proteinExistence type="predicted"/>
<accession>A0ABT0I1A2</accession>
<dbReference type="EMBL" id="JAJIAO010000002">
    <property type="protein sequence ID" value="MCK8624369.1"/>
    <property type="molecule type" value="Genomic_DNA"/>
</dbReference>
<dbReference type="SUPFAM" id="SSF55729">
    <property type="entry name" value="Acyl-CoA N-acyltransferases (Nat)"/>
    <property type="match status" value="1"/>
</dbReference>
<dbReference type="Pfam" id="PF13302">
    <property type="entry name" value="Acetyltransf_3"/>
    <property type="match status" value="1"/>
</dbReference>
<evidence type="ECO:0000313" key="2">
    <source>
        <dbReference type="EMBL" id="MCK8624369.1"/>
    </source>
</evidence>
<dbReference type="InterPro" id="IPR000182">
    <property type="entry name" value="GNAT_dom"/>
</dbReference>
<evidence type="ECO:0000259" key="1">
    <source>
        <dbReference type="Pfam" id="PF13302"/>
    </source>
</evidence>
<dbReference type="Proteomes" id="UP001522905">
    <property type="component" value="Unassembled WGS sequence"/>
</dbReference>
<dbReference type="RefSeq" id="WP_220728970.1">
    <property type="nucleotide sequence ID" value="NZ_BPLL01000025.1"/>
</dbReference>
<sequence length="165" mass="18387">MQLKTLNLGDITIDKLLASDIDAYFLLMNDAHIAQGCGFEPINSKRKAELLLQSDIDDNTVAIRDSKSNQLIGLINLFETIGVNNEPTLTELDLGYLISRDYSHKGYMTLALSKVIDLIRSMQTTNKIFGTFKKGNLASMKVLKNNGFVKDSADTLTETWVLNLK</sequence>
<name>A0ABT0I1A2_9LACO</name>
<comment type="caution">
    <text evidence="2">The sequence shown here is derived from an EMBL/GenBank/DDBJ whole genome shotgun (WGS) entry which is preliminary data.</text>
</comment>
<reference evidence="2 3" key="1">
    <citation type="submission" date="2021-11" db="EMBL/GenBank/DDBJ databases">
        <title>Comparative genomics of bee honey and flower isolates.</title>
        <authorList>
            <person name="Bechtner J.D."/>
            <person name="Gallus M.K."/>
            <person name="Ehrmann M."/>
        </authorList>
    </citation>
    <scope>NUCLEOTIDE SEQUENCE [LARGE SCALE GENOMIC DNA]</scope>
    <source>
        <strain evidence="2 3">M161</strain>
    </source>
</reference>